<evidence type="ECO:0000313" key="19">
    <source>
        <dbReference type="RefSeq" id="XP_016768735.2"/>
    </source>
</evidence>
<dbReference type="InterPro" id="IPR035837">
    <property type="entry name" value="ABL_SH2"/>
</dbReference>
<dbReference type="SUPFAM" id="SSF50044">
    <property type="entry name" value="SH3-domain"/>
    <property type="match status" value="1"/>
</dbReference>
<feature type="region of interest" description="Disordered" evidence="13">
    <location>
        <begin position="1085"/>
        <end position="1302"/>
    </location>
</feature>
<evidence type="ECO:0000313" key="17">
    <source>
        <dbReference type="EnsemblMetazoa" id="XP_016768735"/>
    </source>
</evidence>
<feature type="compositionally biased region" description="Polar residues" evidence="13">
    <location>
        <begin position="760"/>
        <end position="780"/>
    </location>
</feature>
<feature type="compositionally biased region" description="Polar residues" evidence="13">
    <location>
        <begin position="1270"/>
        <end position="1289"/>
    </location>
</feature>
<dbReference type="PROSITE" id="PS50001">
    <property type="entry name" value="SH2"/>
    <property type="match status" value="1"/>
</dbReference>
<dbReference type="Pfam" id="PF00017">
    <property type="entry name" value="SH2"/>
    <property type="match status" value="1"/>
</dbReference>
<feature type="region of interest" description="Disordered" evidence="13">
    <location>
        <begin position="760"/>
        <end position="1051"/>
    </location>
</feature>
<feature type="compositionally biased region" description="Polar residues" evidence="13">
    <location>
        <begin position="1085"/>
        <end position="1094"/>
    </location>
</feature>
<dbReference type="EC" id="2.7.10.2" evidence="1"/>
<dbReference type="PROSITE" id="PS00107">
    <property type="entry name" value="PROTEIN_KINASE_ATP"/>
    <property type="match status" value="1"/>
</dbReference>
<dbReference type="PROSITE" id="PS50002">
    <property type="entry name" value="SH3"/>
    <property type="match status" value="1"/>
</dbReference>
<dbReference type="SUPFAM" id="SSF56112">
    <property type="entry name" value="Protein kinase-like (PK-like)"/>
    <property type="match status" value="1"/>
</dbReference>
<dbReference type="Pfam" id="PF08919">
    <property type="entry name" value="F_actin_bind"/>
    <property type="match status" value="1"/>
</dbReference>
<evidence type="ECO:0000256" key="6">
    <source>
        <dbReference type="ARBA" id="ARBA00022840"/>
    </source>
</evidence>
<evidence type="ECO:0000259" key="16">
    <source>
        <dbReference type="PROSITE" id="PS50011"/>
    </source>
</evidence>
<dbReference type="GeneID" id="409127"/>
<dbReference type="Pfam" id="PF00018">
    <property type="entry name" value="SH3_1"/>
    <property type="match status" value="1"/>
</dbReference>
<dbReference type="SMART" id="SM00808">
    <property type="entry name" value="FABD"/>
    <property type="match status" value="1"/>
</dbReference>
<evidence type="ECO:0000259" key="15">
    <source>
        <dbReference type="PROSITE" id="PS50002"/>
    </source>
</evidence>
<dbReference type="Gene3D" id="3.30.505.10">
    <property type="entry name" value="SH2 domain"/>
    <property type="match status" value="1"/>
</dbReference>
<feature type="compositionally biased region" description="Basic and acidic residues" evidence="13">
    <location>
        <begin position="1145"/>
        <end position="1166"/>
    </location>
</feature>
<evidence type="ECO:0000313" key="18">
    <source>
        <dbReference type="Proteomes" id="UP000005203"/>
    </source>
</evidence>
<feature type="compositionally biased region" description="Polar residues" evidence="13">
    <location>
        <begin position="848"/>
        <end position="866"/>
    </location>
</feature>
<evidence type="ECO:0000259" key="14">
    <source>
        <dbReference type="PROSITE" id="PS50001"/>
    </source>
</evidence>
<evidence type="ECO:0000256" key="13">
    <source>
        <dbReference type="SAM" id="MobiDB-lite"/>
    </source>
</evidence>
<dbReference type="FunFam" id="2.30.30.40:FF:000010">
    <property type="entry name" value="Tyrosine-protein kinase"/>
    <property type="match status" value="1"/>
</dbReference>
<sequence>MGAQQTKERIVPVGSAARQTRKQPRNLKESRLVGSNIFTEHSEALLQSRPLPHIPALPDGDPPNGSGIQPISQQMNIQQHSGVSSTGLLEAANRWTSKENLLAQEEDDPQLFVALYDFQAGGENQLSLKKGEQVRILSYNKSGEWCEAHSSTGQVGWVPSNYVTPVNSLEKHSWYHGRICRNAAEYLLSSGINGSFLVRESESSPGQRSISLRYEGRVYHYRINEDSEGKMFVTTESKFNTLAELVHHHSMLADGLITQLLYPAPKHNKPTVFPLSPEPDEWEINRTDIVMRHKLGGGQYGDVYEAVWKRYNMTVAVKTLKEDTMALKDFLEEAAIMKEMKHRNLVQLLGVCTREPPFYIITEFMSKGNLLDYLRNESKHQINAVVLMHMATQIASGMSYLESRNFIHRDLAARNCLVGENHLVKVADFGLARLMRDDTYTAHAGAKFPIKWTAPEGLAYNKFSTKSDVWAFGILLWEIATYGMSPYPGVDLTDVYHMLEKGYRMECPPGCPPKVYELMRQCWQWSAADRPTFKEIHHSLENMFQESSITEEVEKQLQGGGEIPLLSYKKSQTGSTGNIHGLVLVSEPLPPSDTTSSVTKLSTFTGGISSKNNSSIVQMRRSTNKKGKQAPAPPKRTSSFRDSAYQEQDTQNTETNTMTLDDATDLNGGCEIEEDGEGSQGTAEPNFISQPSTSPEPIPGLTCSQKQIKPRPYPSKEPLPQKLVQVGALEVQNVKRAINRYGTLPKGARIGAYLESLRQSGMPSNQESTTVASSITSGTVEQHETIDNSQHRSLSPRQNNLRSQPQMTRSNSSSGVVNTYQPPNSPRGRIVTVRKNNQSDGVGLRTFRVSSNSNFRTASPSRSVQPSLADLEFPPPPADLPPPPDEIFSSQEQTELPPPISCSEISQIRNSPLSIRKAKSTDWRAKEDENEQEDRNDVSNAEPSVKEACSRFGVNLRRRETQDSSCRTIDNKRTGFKSRIDTIEPAAPPEEAPPPPPPPPPPVSNSPPDSFERKPGMKEMLELKLINEIKQSAETKHGTTTKKTVTSSTPSALLDPASQLLSELCASFNMDTGQRHAQNEYAVSTLKTNEANQDQQHHPYKDSSISSSTTESILSGGNVGFKLKRVDKRNNPQKEETSDGQIIDFKARLRKVENAEKERSLEEKSTITEQSSESEEQQDDKRRSTGSISSLKKLWENKESCDSQPHSPKLSVRGNSGKQETLDQTEDSPEDHSGASTRSQSSGSKSDTRLWPPTEPEKPVVPAKPLKPLSSSTKHFGSSIYATPNCTKSQHAEDDLSKQNTDSRTAKQIVLELSTLIENSVLNLKSSSTIVMTSWLQLSDKVGLLHGMCANLADSGIAPHARFQFRELLARLELQARQLRAAGTRNVTENTRLLTDLQNTIKDVVNTVQR</sequence>
<dbReference type="Gene3D" id="1.20.120.330">
    <property type="entry name" value="Nucleotidyltransferases domain 2"/>
    <property type="match status" value="1"/>
</dbReference>
<feature type="compositionally biased region" description="Polar residues" evidence="13">
    <location>
        <begin position="903"/>
        <end position="913"/>
    </location>
</feature>
<keyword evidence="4 12" id="KW-0547">Nucleotide-binding</keyword>
<feature type="compositionally biased region" description="Basic and acidic residues" evidence="13">
    <location>
        <begin position="969"/>
        <end position="982"/>
    </location>
</feature>
<feature type="region of interest" description="Disordered" evidence="13">
    <location>
        <begin position="589"/>
        <end position="720"/>
    </location>
</feature>
<dbReference type="GO" id="GO:0005524">
    <property type="term" value="F:ATP binding"/>
    <property type="evidence" value="ECO:0007669"/>
    <property type="project" value="UniProtKB-UniRule"/>
</dbReference>
<dbReference type="InterPro" id="IPR020635">
    <property type="entry name" value="Tyr_kinase_cat_dom"/>
</dbReference>
<feature type="compositionally biased region" description="Low complexity" evidence="13">
    <location>
        <begin position="1234"/>
        <end position="1245"/>
    </location>
</feature>
<dbReference type="SMART" id="SM00252">
    <property type="entry name" value="SH2"/>
    <property type="match status" value="1"/>
</dbReference>
<feature type="compositionally biased region" description="Pro residues" evidence="13">
    <location>
        <begin position="986"/>
        <end position="1005"/>
    </location>
</feature>
<dbReference type="Gene3D" id="3.30.200.20">
    <property type="entry name" value="Phosphorylase Kinase, domain 1"/>
    <property type="match status" value="1"/>
</dbReference>
<feature type="compositionally biased region" description="Basic and acidic residues" evidence="13">
    <location>
        <begin position="781"/>
        <end position="790"/>
    </location>
</feature>
<dbReference type="PANTHER" id="PTHR24418">
    <property type="entry name" value="TYROSINE-PROTEIN KINASE"/>
    <property type="match status" value="1"/>
</dbReference>
<dbReference type="GO" id="GO:0051129">
    <property type="term" value="P:negative regulation of cellular component organization"/>
    <property type="evidence" value="ECO:0007669"/>
    <property type="project" value="UniProtKB-ARBA"/>
</dbReference>
<feature type="compositionally biased region" description="Low complexity" evidence="13">
    <location>
        <begin position="1103"/>
        <end position="1115"/>
    </location>
</feature>
<dbReference type="InterPro" id="IPR015015">
    <property type="entry name" value="F-actin-binding"/>
</dbReference>
<dbReference type="CTD" id="45821"/>
<dbReference type="GO" id="GO:0048468">
    <property type="term" value="P:cell development"/>
    <property type="evidence" value="ECO:0007669"/>
    <property type="project" value="UniProtKB-ARBA"/>
</dbReference>
<feature type="compositionally biased region" description="Basic and acidic residues" evidence="13">
    <location>
        <begin position="1010"/>
        <end position="1037"/>
    </location>
</feature>
<dbReference type="InterPro" id="IPR011009">
    <property type="entry name" value="Kinase-like_dom_sf"/>
</dbReference>
<feature type="domain" description="SH2" evidence="14">
    <location>
        <begin position="174"/>
        <end position="264"/>
    </location>
</feature>
<reference evidence="17" key="1">
    <citation type="submission" date="2021-01" db="UniProtKB">
        <authorList>
            <consortium name="EnsemblMetazoa"/>
        </authorList>
    </citation>
    <scope>IDENTIFICATION</scope>
    <source>
        <strain evidence="17">DH4</strain>
    </source>
</reference>
<dbReference type="PRINTS" id="PR00401">
    <property type="entry name" value="SH2DOMAIN"/>
</dbReference>
<dbReference type="SMART" id="SM00219">
    <property type="entry name" value="TyrKc"/>
    <property type="match status" value="1"/>
</dbReference>
<dbReference type="GO" id="GO:0004715">
    <property type="term" value="F:non-membrane spanning protein tyrosine kinase activity"/>
    <property type="evidence" value="ECO:0007669"/>
    <property type="project" value="UniProtKB-EC"/>
</dbReference>
<feature type="domain" description="Protein kinase" evidence="16">
    <location>
        <begin position="289"/>
        <end position="540"/>
    </location>
</feature>
<keyword evidence="7 10" id="KW-0727">SH2 domain</keyword>
<dbReference type="EnsemblMetazoa" id="XM_016913246">
    <property type="protein sequence ID" value="XP_016768735"/>
    <property type="gene ID" value="LOC409127"/>
</dbReference>
<dbReference type="RefSeq" id="XP_016768735.2">
    <property type="nucleotide sequence ID" value="XM_016913246.2"/>
</dbReference>
<name>A0A7M7ILK8_APIME</name>
<organism evidence="17">
    <name type="scientific">Apis mellifera</name>
    <name type="common">Honeybee</name>
    <dbReference type="NCBI Taxonomy" id="7460"/>
    <lineage>
        <taxon>Eukaryota</taxon>
        <taxon>Metazoa</taxon>
        <taxon>Ecdysozoa</taxon>
        <taxon>Arthropoda</taxon>
        <taxon>Hexapoda</taxon>
        <taxon>Insecta</taxon>
        <taxon>Pterygota</taxon>
        <taxon>Neoptera</taxon>
        <taxon>Endopterygota</taxon>
        <taxon>Hymenoptera</taxon>
        <taxon>Apocrita</taxon>
        <taxon>Aculeata</taxon>
        <taxon>Apoidea</taxon>
        <taxon>Anthophila</taxon>
        <taxon>Apidae</taxon>
        <taxon>Apis</taxon>
    </lineage>
</organism>
<evidence type="ECO:0000256" key="10">
    <source>
        <dbReference type="PROSITE-ProRule" id="PRU00191"/>
    </source>
</evidence>
<keyword evidence="6 12" id="KW-0067">ATP-binding</keyword>
<dbReference type="InterPro" id="IPR017441">
    <property type="entry name" value="Protein_kinase_ATP_BS"/>
</dbReference>
<dbReference type="PROSITE" id="PS00109">
    <property type="entry name" value="PROTEIN_KINASE_TYR"/>
    <property type="match status" value="1"/>
</dbReference>
<dbReference type="PRINTS" id="PR00452">
    <property type="entry name" value="SH3DOMAIN"/>
</dbReference>
<evidence type="ECO:0000256" key="2">
    <source>
        <dbReference type="ARBA" id="ARBA00022443"/>
    </source>
</evidence>
<dbReference type="InterPro" id="IPR000719">
    <property type="entry name" value="Prot_kinase_dom"/>
</dbReference>
<dbReference type="InterPro" id="IPR008266">
    <property type="entry name" value="Tyr_kinase_AS"/>
</dbReference>
<feature type="compositionally biased region" description="Low complexity" evidence="13">
    <location>
        <begin position="646"/>
        <end position="659"/>
    </location>
</feature>
<dbReference type="SMART" id="SM00326">
    <property type="entry name" value="SH3"/>
    <property type="match status" value="1"/>
</dbReference>
<keyword evidence="3" id="KW-0808">Transferase</keyword>
<dbReference type="GO" id="GO:0023052">
    <property type="term" value="P:signaling"/>
    <property type="evidence" value="ECO:0007669"/>
    <property type="project" value="UniProtKB-ARBA"/>
</dbReference>
<evidence type="ECO:0000256" key="5">
    <source>
        <dbReference type="ARBA" id="ARBA00022777"/>
    </source>
</evidence>
<dbReference type="FunFam" id="1.10.510.10:FF:000542">
    <property type="entry name" value="Tyrosine-protein kinase Abl"/>
    <property type="match status" value="1"/>
</dbReference>
<dbReference type="CDD" id="cd05052">
    <property type="entry name" value="PTKc_Abl"/>
    <property type="match status" value="1"/>
</dbReference>
<dbReference type="Proteomes" id="UP000005203">
    <property type="component" value="Linkage group LG1"/>
</dbReference>
<feature type="compositionally biased region" description="Basic and acidic residues" evidence="13">
    <location>
        <begin position="1"/>
        <end position="10"/>
    </location>
</feature>
<dbReference type="InterPro" id="IPR001245">
    <property type="entry name" value="Ser-Thr/Tyr_kinase_cat_dom"/>
</dbReference>
<evidence type="ECO:0000256" key="3">
    <source>
        <dbReference type="ARBA" id="ARBA00022679"/>
    </source>
</evidence>
<feature type="compositionally biased region" description="Basic and acidic residues" evidence="13">
    <location>
        <begin position="1128"/>
        <end position="1137"/>
    </location>
</feature>
<proteinExistence type="predicted"/>
<dbReference type="InterPro" id="IPR050198">
    <property type="entry name" value="Non-receptor_tyrosine_kinases"/>
</dbReference>
<dbReference type="FunFam" id="3.30.200.20:FF:000037">
    <property type="entry name" value="Tyrosine-protein kinase"/>
    <property type="match status" value="1"/>
</dbReference>
<dbReference type="Gene3D" id="1.10.510.10">
    <property type="entry name" value="Transferase(Phosphotransferase) domain 1"/>
    <property type="match status" value="1"/>
</dbReference>
<accession>A0A8B7KKI7</accession>
<reference evidence="18" key="3">
    <citation type="submission" date="2025-05" db="UniProtKB">
        <authorList>
            <consortium name="RefSeq"/>
        </authorList>
    </citation>
    <scope>NUCLEOTIDE SEQUENCE [LARGE SCALE GENOMIC DNA]</scope>
    <source>
        <strain evidence="18">DH4</strain>
    </source>
</reference>
<dbReference type="InterPro" id="IPR036860">
    <property type="entry name" value="SH2_dom_sf"/>
</dbReference>
<keyword evidence="5 19" id="KW-0418">Kinase</keyword>
<feature type="compositionally biased region" description="Low complexity" evidence="13">
    <location>
        <begin position="1041"/>
        <end position="1051"/>
    </location>
</feature>
<dbReference type="OrthoDB" id="98077at2759"/>
<keyword evidence="18" id="KW-1185">Reference proteome</keyword>
<evidence type="ECO:0000256" key="11">
    <source>
        <dbReference type="PROSITE-ProRule" id="PRU00192"/>
    </source>
</evidence>
<feature type="compositionally biased region" description="Pro residues" evidence="13">
    <location>
        <begin position="873"/>
        <end position="885"/>
    </location>
</feature>
<feature type="compositionally biased region" description="Basic and acidic residues" evidence="13">
    <location>
        <begin position="919"/>
        <end position="937"/>
    </location>
</feature>
<feature type="compositionally biased region" description="Polar residues" evidence="13">
    <location>
        <begin position="791"/>
        <end position="822"/>
    </location>
</feature>
<accession>A0A7M7ILK8</accession>
<evidence type="ECO:0000256" key="4">
    <source>
        <dbReference type="ARBA" id="ARBA00022741"/>
    </source>
</evidence>
<dbReference type="GO" id="GO:0002009">
    <property type="term" value="P:morphogenesis of an epithelium"/>
    <property type="evidence" value="ECO:0007669"/>
    <property type="project" value="UniProtKB-ARBA"/>
</dbReference>
<dbReference type="CDD" id="cd09935">
    <property type="entry name" value="SH2_ABL"/>
    <property type="match status" value="1"/>
</dbReference>
<evidence type="ECO:0000256" key="1">
    <source>
        <dbReference type="ARBA" id="ARBA00011903"/>
    </source>
</evidence>
<feature type="binding site" evidence="12">
    <location>
        <position position="328"/>
    </location>
    <ligand>
        <name>ATP</name>
        <dbReference type="ChEBI" id="CHEBI:30616"/>
    </ligand>
</feature>
<keyword evidence="8" id="KW-0829">Tyrosine-protein kinase</keyword>
<dbReference type="FunFam" id="3.30.505.10:FF:000004">
    <property type="entry name" value="Tyrosine-protein kinase"/>
    <property type="match status" value="1"/>
</dbReference>
<protein>
    <recommendedName>
        <fullName evidence="1">non-specific protein-tyrosine kinase</fullName>
        <ecNumber evidence="1">2.7.10.2</ecNumber>
    </recommendedName>
</protein>
<feature type="compositionally biased region" description="Polar residues" evidence="13">
    <location>
        <begin position="592"/>
        <end position="621"/>
    </location>
</feature>
<keyword evidence="2 11" id="KW-0728">SH3 domain</keyword>
<dbReference type="CDD" id="cd11850">
    <property type="entry name" value="SH3_Abl"/>
    <property type="match status" value="1"/>
</dbReference>
<dbReference type="InterPro" id="IPR000980">
    <property type="entry name" value="SH2"/>
</dbReference>
<evidence type="ECO:0000256" key="7">
    <source>
        <dbReference type="ARBA" id="ARBA00022999"/>
    </source>
</evidence>
<dbReference type="SUPFAM" id="SSF55550">
    <property type="entry name" value="SH2 domain"/>
    <property type="match status" value="1"/>
</dbReference>
<evidence type="ECO:0000256" key="8">
    <source>
        <dbReference type="ARBA" id="ARBA00023137"/>
    </source>
</evidence>
<feature type="region of interest" description="Disordered" evidence="13">
    <location>
        <begin position="1"/>
        <end position="29"/>
    </location>
</feature>
<dbReference type="Pfam" id="PF07714">
    <property type="entry name" value="PK_Tyr_Ser-Thr"/>
    <property type="match status" value="1"/>
</dbReference>
<feature type="compositionally biased region" description="Polar residues" evidence="13">
    <location>
        <begin position="680"/>
        <end position="695"/>
    </location>
</feature>
<dbReference type="PRINTS" id="PR00109">
    <property type="entry name" value="TYRKINASE"/>
</dbReference>
<evidence type="ECO:0000256" key="12">
    <source>
        <dbReference type="PROSITE-ProRule" id="PRU10141"/>
    </source>
</evidence>
<dbReference type="Gene3D" id="2.30.30.40">
    <property type="entry name" value="SH3 Domains"/>
    <property type="match status" value="1"/>
</dbReference>
<gene>
    <name evidence="19" type="primary">LOC409127</name>
</gene>
<comment type="catalytic activity">
    <reaction evidence="9">
        <text>L-tyrosyl-[protein] + ATP = O-phospho-L-tyrosyl-[protein] + ADP + H(+)</text>
        <dbReference type="Rhea" id="RHEA:10596"/>
        <dbReference type="Rhea" id="RHEA-COMP:10136"/>
        <dbReference type="Rhea" id="RHEA-COMP:20101"/>
        <dbReference type="ChEBI" id="CHEBI:15378"/>
        <dbReference type="ChEBI" id="CHEBI:30616"/>
        <dbReference type="ChEBI" id="CHEBI:46858"/>
        <dbReference type="ChEBI" id="CHEBI:61978"/>
        <dbReference type="ChEBI" id="CHEBI:456216"/>
        <dbReference type="EC" id="2.7.10.2"/>
    </reaction>
</comment>
<dbReference type="InterPro" id="IPR001452">
    <property type="entry name" value="SH3_domain"/>
</dbReference>
<feature type="domain" description="SH3" evidence="15">
    <location>
        <begin position="107"/>
        <end position="168"/>
    </location>
</feature>
<evidence type="ECO:0000256" key="9">
    <source>
        <dbReference type="ARBA" id="ARBA00051245"/>
    </source>
</evidence>
<dbReference type="PROSITE" id="PS50011">
    <property type="entry name" value="PROTEIN_KINASE_DOM"/>
    <property type="match status" value="1"/>
</dbReference>
<dbReference type="InterPro" id="IPR036028">
    <property type="entry name" value="SH3-like_dom_sf"/>
</dbReference>
<reference evidence="19" key="2">
    <citation type="submission" date="2025-04" db="UniProtKB">
        <authorList>
            <consortium name="RefSeq"/>
        </authorList>
    </citation>
    <scope>IDENTIFICATION</scope>
    <source>
        <strain evidence="19">DH4</strain>
        <tissue evidence="19">Whole body</tissue>
    </source>
</reference>
<feature type="compositionally biased region" description="Low complexity" evidence="13">
    <location>
        <begin position="1260"/>
        <end position="1269"/>
    </location>
</feature>
<dbReference type="GO" id="GO:0007154">
    <property type="term" value="P:cell communication"/>
    <property type="evidence" value="ECO:0007669"/>
    <property type="project" value="UniProtKB-ARBA"/>
</dbReference>